<accession>A0A316F601</accession>
<sequence length="86" mass="9051">MGRYCYFDVNLSIHADGVSRFRSSRGSGGNGVIDNEVNTTGGPVQGMATVPSYVVNFPQVVFGRSPVRSAGASATVSLCNSMETRC</sequence>
<organism evidence="1 2">
    <name type="scientific">Actinoplanes xinjiangensis</name>
    <dbReference type="NCBI Taxonomy" id="512350"/>
    <lineage>
        <taxon>Bacteria</taxon>
        <taxon>Bacillati</taxon>
        <taxon>Actinomycetota</taxon>
        <taxon>Actinomycetes</taxon>
        <taxon>Micromonosporales</taxon>
        <taxon>Micromonosporaceae</taxon>
        <taxon>Actinoplanes</taxon>
    </lineage>
</organism>
<evidence type="ECO:0000313" key="1">
    <source>
        <dbReference type="EMBL" id="PWK41920.1"/>
    </source>
</evidence>
<dbReference type="AlphaFoldDB" id="A0A316F601"/>
<evidence type="ECO:0000313" key="2">
    <source>
        <dbReference type="Proteomes" id="UP000245697"/>
    </source>
</evidence>
<protein>
    <submittedName>
        <fullName evidence="1">Uncharacterized protein</fullName>
    </submittedName>
</protein>
<proteinExistence type="predicted"/>
<reference evidence="1 2" key="1">
    <citation type="submission" date="2018-05" db="EMBL/GenBank/DDBJ databases">
        <title>Genomic Encyclopedia of Archaeal and Bacterial Type Strains, Phase II (KMG-II): from individual species to whole genera.</title>
        <authorList>
            <person name="Goeker M."/>
        </authorList>
    </citation>
    <scope>NUCLEOTIDE SEQUENCE [LARGE SCALE GENOMIC DNA]</scope>
    <source>
        <strain evidence="1 2">DSM 45184</strain>
    </source>
</reference>
<dbReference type="EMBL" id="QGGR01000015">
    <property type="protein sequence ID" value="PWK41920.1"/>
    <property type="molecule type" value="Genomic_DNA"/>
</dbReference>
<name>A0A316F601_9ACTN</name>
<keyword evidence="2" id="KW-1185">Reference proteome</keyword>
<dbReference type="Proteomes" id="UP000245697">
    <property type="component" value="Unassembled WGS sequence"/>
</dbReference>
<comment type="caution">
    <text evidence="1">The sequence shown here is derived from an EMBL/GenBank/DDBJ whole genome shotgun (WGS) entry which is preliminary data.</text>
</comment>
<gene>
    <name evidence="1" type="ORF">BC793_1154</name>
</gene>